<reference evidence="8" key="1">
    <citation type="submission" date="2021-01" db="EMBL/GenBank/DDBJ databases">
        <authorList>
            <person name="Corre E."/>
            <person name="Pelletier E."/>
            <person name="Niang G."/>
            <person name="Scheremetjew M."/>
            <person name="Finn R."/>
            <person name="Kale V."/>
            <person name="Holt S."/>
            <person name="Cochrane G."/>
            <person name="Meng A."/>
            <person name="Brown T."/>
            <person name="Cohen L."/>
        </authorList>
    </citation>
    <scope>NUCLEOTIDE SEQUENCE</scope>
    <source>
        <strain evidence="8">CCMP127</strain>
    </source>
</reference>
<evidence type="ECO:0000313" key="8">
    <source>
        <dbReference type="EMBL" id="CAE0421056.1"/>
    </source>
</evidence>
<evidence type="ECO:0000256" key="1">
    <source>
        <dbReference type="ARBA" id="ARBA00004141"/>
    </source>
</evidence>
<feature type="transmembrane region" description="Helical" evidence="7">
    <location>
        <begin position="384"/>
        <end position="404"/>
    </location>
</feature>
<keyword evidence="4 7" id="KW-0732">Signal</keyword>
<dbReference type="GO" id="GO:0016020">
    <property type="term" value="C:membrane"/>
    <property type="evidence" value="ECO:0007669"/>
    <property type="project" value="UniProtKB-SubCell"/>
</dbReference>
<keyword evidence="5 7" id="KW-1133">Transmembrane helix</keyword>
<dbReference type="GO" id="GO:0072657">
    <property type="term" value="P:protein localization to membrane"/>
    <property type="evidence" value="ECO:0007669"/>
    <property type="project" value="TreeGrafter"/>
</dbReference>
<feature type="transmembrane region" description="Helical" evidence="7">
    <location>
        <begin position="541"/>
        <end position="567"/>
    </location>
</feature>
<dbReference type="EMBL" id="HBIM01023925">
    <property type="protein sequence ID" value="CAE0421056.1"/>
    <property type="molecule type" value="Transcribed_RNA"/>
</dbReference>
<feature type="transmembrane region" description="Helical" evidence="7">
    <location>
        <begin position="513"/>
        <end position="535"/>
    </location>
</feature>
<feature type="transmembrane region" description="Helical" evidence="7">
    <location>
        <begin position="576"/>
        <end position="599"/>
    </location>
</feature>
<evidence type="ECO:0000256" key="5">
    <source>
        <dbReference type="ARBA" id="ARBA00022989"/>
    </source>
</evidence>
<comment type="similarity">
    <text evidence="2 7">Belongs to the nonaspanin (TM9SF) (TC 9.A.2) family.</text>
</comment>
<organism evidence="8">
    <name type="scientific">Amphora coffeiformis</name>
    <dbReference type="NCBI Taxonomy" id="265554"/>
    <lineage>
        <taxon>Eukaryota</taxon>
        <taxon>Sar</taxon>
        <taxon>Stramenopiles</taxon>
        <taxon>Ochrophyta</taxon>
        <taxon>Bacillariophyta</taxon>
        <taxon>Bacillariophyceae</taxon>
        <taxon>Bacillariophycidae</taxon>
        <taxon>Thalassiophysales</taxon>
        <taxon>Catenulaceae</taxon>
        <taxon>Amphora</taxon>
    </lineage>
</organism>
<evidence type="ECO:0000256" key="6">
    <source>
        <dbReference type="ARBA" id="ARBA00023136"/>
    </source>
</evidence>
<dbReference type="InterPro" id="IPR004240">
    <property type="entry name" value="EMP70"/>
</dbReference>
<dbReference type="Pfam" id="PF02990">
    <property type="entry name" value="EMP70"/>
    <property type="match status" value="1"/>
</dbReference>
<proteinExistence type="inferred from homology"/>
<keyword evidence="3 7" id="KW-0812">Transmembrane</keyword>
<evidence type="ECO:0000256" key="2">
    <source>
        <dbReference type="ARBA" id="ARBA00005227"/>
    </source>
</evidence>
<sequence>MIGNVAFFWRGLASLCLLSSTATAFYLPGVHPETFEKGAEVPLKVNALTSTKTQIPRDYYRLPFCQPEGGPNMASENLGEFLTGNKIQSSPYHINMLTDVYCQKLCQVTLSKLQASKLKLHIKYGYHNNWIIDNLPSAAIGLGQKGEQRKRYAGGFPIGFTATDNGLPYIYNHVNINIDYHGYELGYRVVGFAVEPLSVAHRFQGGYKWVGNSAEGMAKPLDTCSTTSHLSRDDIALSQLVQDDEEIIYTYDVIWHESPIEWSSRWDVYLSEDHLVPAQVHWYSITNSILVVLFLSLLVISILVRNLRRDIDAYNALAALADEEKDEEADETGWKLVHADVFRPPQQQPMLFCVLMGSGAQLAITVMMAICLSAVGFLSPARRGSLMLAMLVIYVLSGVAAGYLSSRLYKAFRGRHWQVCTIMTALFFPGMSFGIFVFFNLILWFLHSVASAPFLDVLIVAAMWCGVSIPLVFLGAYFGYKAEAIEFPTVTSTIARAIPPPPNFFLQPRVGMVLAGIIPFVAAYVELFFIMTSLWMDQFYYVFGFTLIVYLIMIITCAEVTVLLVYYQLCAENHRWWWYSFFCSGSTAMWTFCYSIIWFKQLEASRMLMTYLLYFGYMFLICFGMLMVFGMVGSMTCLWFTRKIFATIKVD</sequence>
<feature type="transmembrane region" description="Helical" evidence="7">
    <location>
        <begin position="282"/>
        <end position="304"/>
    </location>
</feature>
<feature type="signal peptide" evidence="7">
    <location>
        <begin position="1"/>
        <end position="24"/>
    </location>
</feature>
<feature type="transmembrane region" description="Helical" evidence="7">
    <location>
        <begin position="458"/>
        <end position="480"/>
    </location>
</feature>
<feature type="chain" id="PRO_5031597637" description="Transmembrane 9 superfamily member" evidence="7">
    <location>
        <begin position="25"/>
        <end position="651"/>
    </location>
</feature>
<dbReference type="AlphaFoldDB" id="A0A7S3LED6"/>
<dbReference type="InterPro" id="IPR036259">
    <property type="entry name" value="MFS_trans_sf"/>
</dbReference>
<dbReference type="PANTHER" id="PTHR10766:SF111">
    <property type="entry name" value="TRANSMEMBRANE 9 SUPERFAMILY MEMBER 2"/>
    <property type="match status" value="1"/>
</dbReference>
<evidence type="ECO:0000256" key="4">
    <source>
        <dbReference type="ARBA" id="ARBA00022729"/>
    </source>
</evidence>
<protein>
    <recommendedName>
        <fullName evidence="7">Transmembrane 9 superfamily member</fullName>
    </recommendedName>
</protein>
<feature type="transmembrane region" description="Helical" evidence="7">
    <location>
        <begin position="611"/>
        <end position="640"/>
    </location>
</feature>
<dbReference type="PANTHER" id="PTHR10766">
    <property type="entry name" value="TRANSMEMBRANE 9 SUPERFAMILY PROTEIN"/>
    <property type="match status" value="1"/>
</dbReference>
<evidence type="ECO:0000256" key="7">
    <source>
        <dbReference type="RuleBase" id="RU363079"/>
    </source>
</evidence>
<dbReference type="GO" id="GO:0005737">
    <property type="term" value="C:cytoplasm"/>
    <property type="evidence" value="ECO:0007669"/>
    <property type="project" value="UniProtKB-ARBA"/>
</dbReference>
<feature type="transmembrane region" description="Helical" evidence="7">
    <location>
        <begin position="351"/>
        <end position="378"/>
    </location>
</feature>
<evidence type="ECO:0000256" key="3">
    <source>
        <dbReference type="ARBA" id="ARBA00022692"/>
    </source>
</evidence>
<gene>
    <name evidence="8" type="ORF">ACOF00016_LOCUS17705</name>
</gene>
<dbReference type="SUPFAM" id="SSF103473">
    <property type="entry name" value="MFS general substrate transporter"/>
    <property type="match status" value="1"/>
</dbReference>
<accession>A0A7S3LED6</accession>
<feature type="transmembrane region" description="Helical" evidence="7">
    <location>
        <begin position="425"/>
        <end position="446"/>
    </location>
</feature>
<name>A0A7S3LED6_9STRA</name>
<keyword evidence="6 7" id="KW-0472">Membrane</keyword>
<comment type="subcellular location">
    <subcellularLocation>
        <location evidence="1">Membrane</location>
        <topology evidence="1">Multi-pass membrane protein</topology>
    </subcellularLocation>
</comment>